<keyword evidence="3" id="KW-1185">Reference proteome</keyword>
<dbReference type="EMBL" id="AP018248">
    <property type="protein sequence ID" value="BAY98397.1"/>
    <property type="molecule type" value="Genomic_DNA"/>
</dbReference>
<keyword evidence="1" id="KW-0732">Signal</keyword>
<accession>A0A1Z4MY21</accession>
<dbReference type="Proteomes" id="UP000218785">
    <property type="component" value="Chromosome"/>
</dbReference>
<dbReference type="RefSeq" id="WP_096575769.1">
    <property type="nucleotide sequence ID" value="NZ_CAWNJS010000001.1"/>
</dbReference>
<evidence type="ECO:0000256" key="1">
    <source>
        <dbReference type="SAM" id="SignalP"/>
    </source>
</evidence>
<name>A0A1Z4MY21_9CYAN</name>
<feature type="chain" id="PRO_5012283518" evidence="1">
    <location>
        <begin position="24"/>
        <end position="129"/>
    </location>
</feature>
<reference evidence="2 3" key="1">
    <citation type="submission" date="2017-06" db="EMBL/GenBank/DDBJ databases">
        <title>Genome sequencing of cyanobaciteial culture collection at National Institute for Environmental Studies (NIES).</title>
        <authorList>
            <person name="Hirose Y."/>
            <person name="Shimura Y."/>
            <person name="Fujisawa T."/>
            <person name="Nakamura Y."/>
            <person name="Kawachi M."/>
        </authorList>
    </citation>
    <scope>NUCLEOTIDE SEQUENCE [LARGE SCALE GENOMIC DNA]</scope>
    <source>
        <strain evidence="2 3">NIES-37</strain>
    </source>
</reference>
<proteinExistence type="predicted"/>
<evidence type="ECO:0000313" key="3">
    <source>
        <dbReference type="Proteomes" id="UP000218785"/>
    </source>
</evidence>
<organism evidence="2 3">
    <name type="scientific">Tolypothrix tenuis PCC 7101</name>
    <dbReference type="NCBI Taxonomy" id="231146"/>
    <lineage>
        <taxon>Bacteria</taxon>
        <taxon>Bacillati</taxon>
        <taxon>Cyanobacteriota</taxon>
        <taxon>Cyanophyceae</taxon>
        <taxon>Nostocales</taxon>
        <taxon>Tolypothrichaceae</taxon>
        <taxon>Tolypothrix</taxon>
    </lineage>
</organism>
<evidence type="ECO:0000313" key="2">
    <source>
        <dbReference type="EMBL" id="BAY98397.1"/>
    </source>
</evidence>
<sequence length="129" mass="13952">MKSSPLALAVVIGALTITQSAYANQKNVPSTNSQNHQAAVLATKPLSLIGKWGYSLNQNNSPATSNTILREQDSVCKNLNPFDIIKNPNILFTPCQQPTTKTTAQLSEPIEYLKVPPLESGIKVTVSKF</sequence>
<feature type="signal peptide" evidence="1">
    <location>
        <begin position="1"/>
        <end position="23"/>
    </location>
</feature>
<dbReference type="KEGG" id="ttq:NIES37_23470"/>
<protein>
    <submittedName>
        <fullName evidence="2">Uncharacterized protein</fullName>
    </submittedName>
</protein>
<dbReference type="AlphaFoldDB" id="A0A1Z4MY21"/>
<gene>
    <name evidence="2" type="ORF">NIES37_23470</name>
</gene>